<keyword evidence="4" id="KW-0067">ATP-binding</keyword>
<dbReference type="InterPro" id="IPR038726">
    <property type="entry name" value="PDDEXK_AddAB-type"/>
</dbReference>
<keyword evidence="4" id="KW-0347">Helicase</keyword>
<feature type="transmembrane region" description="Helical" evidence="2">
    <location>
        <begin position="12"/>
        <end position="33"/>
    </location>
</feature>
<feature type="region of interest" description="Disordered" evidence="1">
    <location>
        <begin position="270"/>
        <end position="299"/>
    </location>
</feature>
<feature type="domain" description="PD-(D/E)XK endonuclease-like" evidence="3">
    <location>
        <begin position="298"/>
        <end position="457"/>
    </location>
</feature>
<feature type="region of interest" description="Disordered" evidence="1">
    <location>
        <begin position="220"/>
        <end position="257"/>
    </location>
</feature>
<dbReference type="KEGG" id="hdf:AArcSl_2261"/>
<evidence type="ECO:0000259" key="3">
    <source>
        <dbReference type="Pfam" id="PF12705"/>
    </source>
</evidence>
<name>A0A343TLB3_9EURY</name>
<dbReference type="Pfam" id="PF12705">
    <property type="entry name" value="PDDEXK_1"/>
    <property type="match status" value="1"/>
</dbReference>
<dbReference type="EMBL" id="CP025066">
    <property type="protein sequence ID" value="AUX09885.1"/>
    <property type="molecule type" value="Genomic_DNA"/>
</dbReference>
<keyword evidence="4" id="KW-0547">Nucleotide-binding</keyword>
<dbReference type="Proteomes" id="UP000263012">
    <property type="component" value="Chromosome"/>
</dbReference>
<dbReference type="GO" id="GO:0004386">
    <property type="term" value="F:helicase activity"/>
    <property type="evidence" value="ECO:0007669"/>
    <property type="project" value="UniProtKB-KW"/>
</dbReference>
<dbReference type="GeneID" id="37878615"/>
<dbReference type="AlphaFoldDB" id="A0A343TLB3"/>
<reference evidence="5" key="1">
    <citation type="submission" date="2017-11" db="EMBL/GenBank/DDBJ databases">
        <title>Phenotypic and genomic properties of facultatively anaerobic sulfur-reducing natronoarchaea from hypersaline soda lakes.</title>
        <authorList>
            <person name="Sorokin D.Y."/>
            <person name="Kublanov I.V."/>
            <person name="Roman P."/>
            <person name="Sinninghe Damste J.S."/>
            <person name="Golyshin P.N."/>
            <person name="Rojo D."/>
            <person name="Ciordia S."/>
            <person name="Mena M.D.C."/>
            <person name="Ferrer M."/>
            <person name="Messina E."/>
            <person name="Smedile F."/>
            <person name="La Spada G."/>
            <person name="La Cono V."/>
            <person name="Yakimov M.M."/>
        </authorList>
    </citation>
    <scope>NUCLEOTIDE SEQUENCE [LARGE SCALE GENOMIC DNA]</scope>
    <source>
        <strain evidence="5">AArc-Sl</strain>
    </source>
</reference>
<evidence type="ECO:0000256" key="1">
    <source>
        <dbReference type="SAM" id="MobiDB-lite"/>
    </source>
</evidence>
<dbReference type="SUPFAM" id="SSF52980">
    <property type="entry name" value="Restriction endonuclease-like"/>
    <property type="match status" value="1"/>
</dbReference>
<keyword evidence="4" id="KW-0378">Hydrolase</keyword>
<keyword evidence="2" id="KW-0472">Membrane</keyword>
<keyword evidence="5" id="KW-1185">Reference proteome</keyword>
<sequence length="474" mass="51433">MIKTTLPSDRRISRLVGGTLVVSLAYVLGQLLGGSAAGAVGFQLPPVDDATGAFWSLGASAILIGLTITLASWWFIGTRLWHLLTWFALVFFGTVGIILEGMFFFPGALPAETVPGVVLAQFVAAIVTATVAAVVLGPTGDRQTSPTLAMPYTSALLLLSGLHEANEEQESGLKAGKPPAEAKHRTDWLQPLLLADDSLLEDLSTSSSVQRSLGTADYTVHRPPAGAAWRSVTSPQRPPTDIEIDEPPSTQPKVRLTATEFRDYVYEVRHDGASKPATPDSSDADETTEAENQQTGMSLDPRVFGDIVHKLCELRLPEGDWPDTIRRLAPDPAAITDETVALIAQHVHAGLAEFEQLQSTYPVDQRFDEVQVTARFSAGRVIGDIDHLSITPTGYHVVDYKTSDLAGRAVETLTEYYLPQLRVYACALYQADPGLESVDLRLVFTDEGITERVQLGPSEIEADIDRYDSLLQQR</sequence>
<organism evidence="4 5">
    <name type="scientific">Halalkaliarchaeum desulfuricum</name>
    <dbReference type="NCBI Taxonomy" id="2055893"/>
    <lineage>
        <taxon>Archaea</taxon>
        <taxon>Methanobacteriati</taxon>
        <taxon>Methanobacteriota</taxon>
        <taxon>Stenosarchaea group</taxon>
        <taxon>Halobacteria</taxon>
        <taxon>Halobacteriales</taxon>
        <taxon>Haloferacaceae</taxon>
        <taxon>Halalkaliarchaeum</taxon>
    </lineage>
</organism>
<evidence type="ECO:0000313" key="5">
    <source>
        <dbReference type="Proteomes" id="UP000263012"/>
    </source>
</evidence>
<dbReference type="InterPro" id="IPR011604">
    <property type="entry name" value="PDDEXK-like_dom_sf"/>
</dbReference>
<feature type="transmembrane region" description="Helical" evidence="2">
    <location>
        <begin position="117"/>
        <end position="136"/>
    </location>
</feature>
<keyword evidence="2" id="KW-1133">Transmembrane helix</keyword>
<dbReference type="OrthoDB" id="203178at2157"/>
<dbReference type="InterPro" id="IPR011335">
    <property type="entry name" value="Restrct_endonuc-II-like"/>
</dbReference>
<dbReference type="RefSeq" id="WP_161945941.1">
    <property type="nucleotide sequence ID" value="NZ_CP025066.1"/>
</dbReference>
<keyword evidence="2" id="KW-0812">Transmembrane</keyword>
<protein>
    <submittedName>
        <fullName evidence="4">ATP-dependent helicase/nuclease subunit A</fullName>
    </submittedName>
</protein>
<feature type="transmembrane region" description="Helical" evidence="2">
    <location>
        <begin position="53"/>
        <end position="76"/>
    </location>
</feature>
<accession>A0A343TLB3</accession>
<dbReference type="Gene3D" id="3.90.320.10">
    <property type="match status" value="1"/>
</dbReference>
<gene>
    <name evidence="4" type="primary">addA2</name>
    <name evidence="4" type="ORF">AArcSl_2261</name>
</gene>
<evidence type="ECO:0000313" key="4">
    <source>
        <dbReference type="EMBL" id="AUX09885.1"/>
    </source>
</evidence>
<feature type="transmembrane region" description="Helical" evidence="2">
    <location>
        <begin position="83"/>
        <end position="105"/>
    </location>
</feature>
<evidence type="ECO:0000256" key="2">
    <source>
        <dbReference type="SAM" id="Phobius"/>
    </source>
</evidence>
<proteinExistence type="predicted"/>